<protein>
    <recommendedName>
        <fullName evidence="5">FRIGIDA-like protein</fullName>
    </recommendedName>
</protein>
<dbReference type="EMBL" id="DQ089808">
    <property type="protein sequence ID" value="AAY90142.1"/>
    <property type="molecule type" value="mRNA"/>
</dbReference>
<feature type="region of interest" description="Disordered" evidence="6">
    <location>
        <begin position="586"/>
        <end position="605"/>
    </location>
</feature>
<keyword evidence="3 5" id="KW-0221">Differentiation</keyword>
<evidence type="ECO:0000256" key="5">
    <source>
        <dbReference type="RuleBase" id="RU364012"/>
    </source>
</evidence>
<feature type="region of interest" description="Disordered" evidence="6">
    <location>
        <begin position="1"/>
        <end position="62"/>
    </location>
</feature>
<dbReference type="GO" id="GO:0030154">
    <property type="term" value="P:cell differentiation"/>
    <property type="evidence" value="ECO:0007669"/>
    <property type="project" value="UniProtKB-KW"/>
</dbReference>
<organism evidence="7">
    <name type="scientific">Eutrema halophilum</name>
    <name type="common">Salt cress</name>
    <name type="synonym">Sisymbrium halophilum</name>
    <dbReference type="NCBI Taxonomy" id="98038"/>
    <lineage>
        <taxon>Eukaryota</taxon>
        <taxon>Viridiplantae</taxon>
        <taxon>Streptophyta</taxon>
        <taxon>Embryophyta</taxon>
        <taxon>Tracheophyta</taxon>
        <taxon>Spermatophyta</taxon>
        <taxon>Magnoliopsida</taxon>
        <taxon>eudicotyledons</taxon>
        <taxon>Gunneridae</taxon>
        <taxon>Pentapetalae</taxon>
        <taxon>rosids</taxon>
        <taxon>malvids</taxon>
        <taxon>Brassicales</taxon>
        <taxon>Brassicaceae</taxon>
        <taxon>Eutremeae</taxon>
        <taxon>Eutrema</taxon>
    </lineage>
</organism>
<feature type="compositionally biased region" description="Polar residues" evidence="6">
    <location>
        <begin position="595"/>
        <end position="605"/>
    </location>
</feature>
<evidence type="ECO:0000313" key="7">
    <source>
        <dbReference type="EMBL" id="AAY90142.1"/>
    </source>
</evidence>
<dbReference type="PANTHER" id="PTHR31791">
    <property type="entry name" value="FRIGIDA-LIKE PROTEIN 3-RELATED"/>
    <property type="match status" value="1"/>
</dbReference>
<dbReference type="Pfam" id="PF07899">
    <property type="entry name" value="Frigida"/>
    <property type="match status" value="1"/>
</dbReference>
<accession>Q1AHE2</accession>
<feature type="compositionally biased region" description="Basic and acidic residues" evidence="6">
    <location>
        <begin position="29"/>
        <end position="39"/>
    </location>
</feature>
<dbReference type="PANTHER" id="PTHR31791:SF49">
    <property type="entry name" value="INACTIVE PROTEIN FRIGIDA"/>
    <property type="match status" value="1"/>
</dbReference>
<dbReference type="GO" id="GO:0009908">
    <property type="term" value="P:flower development"/>
    <property type="evidence" value="ECO:0007669"/>
    <property type="project" value="UniProtKB-KW"/>
</dbReference>
<name>Q1AHE2_EUTHA</name>
<dbReference type="AlphaFoldDB" id="Q1AHE2"/>
<dbReference type="InterPro" id="IPR012474">
    <property type="entry name" value="Frigida"/>
</dbReference>
<evidence type="ECO:0000256" key="2">
    <source>
        <dbReference type="ARBA" id="ARBA00022473"/>
    </source>
</evidence>
<reference evidence="7" key="1">
    <citation type="submission" date="2016-12" db="EMBL/GenBank/DDBJ databases">
        <title>Identification of an AtFRI homolog in Thellungiella halophila (salt cress).</title>
        <authorList>
            <person name="Fang Q."/>
            <person name="Du X."/>
            <person name="Zhao Y."/>
            <person name="Lu Q."/>
            <person name="Liu J."/>
        </authorList>
    </citation>
    <scope>NUCLEOTIDE SEQUENCE</scope>
</reference>
<keyword evidence="4 5" id="KW-0287">Flowering</keyword>
<keyword evidence="2 5" id="KW-0217">Developmental protein</keyword>
<sequence>MIPARGYSHHYPSTTEEKPSSPATIPRLHQRDQSERRGDFPAINRTEPTNKEITSGDSKHPQFMKSIDDLAKFSAAFDAFKRHYDDLQKHMDDIENAIESKFKSNGVDDSSSHSPEHDASREIATAIVCPPPPEEAETAPEMITSNDKAEGQRLCESMCSKGLRKYIYANISERAKLMEEIPAGLKLAKEPAKFVLECIGKFYLQGRKAFSHDSHMIPARQVSLLILECFLLMIEPGEEKVKSMIESSVKEEAEAAAFAWKRRIMNEGKLATAEAIDARGLLLLIACFGVPSSFRSMDLLDLIRQSGTSEIAGALKRSPFLVPIVSGIVDSCLKRGTNIEALEIVFTFGMEDKISPSSLLTPFLRKSKESFELAKRKAHSPTAFKEAIEKQLAALLSVTKCLEAHKLDPAKEIPGWPIKEQIVKLEKDTLQIDKQMEEQARSISLMEEAVLTKRLYNQQMKRPRLSEMEMPPAASSSYSPIYRDRNFSSHIDGDRDEISALVSSYLGPSSSFPHRSSLRRSPEYMVPPGGLGRSVSAYEHLLPSSYSPVHGQRLPREYSPPVHGQQQIPYGLQRVYRHSPSVERLLTLPHHRSPRNSSQDHIGGM</sequence>
<evidence type="ECO:0000256" key="4">
    <source>
        <dbReference type="ARBA" id="ARBA00023089"/>
    </source>
</evidence>
<evidence type="ECO:0000256" key="6">
    <source>
        <dbReference type="SAM" id="MobiDB-lite"/>
    </source>
</evidence>
<comment type="similarity">
    <text evidence="1 5">Belongs to the Frigida family.</text>
</comment>
<evidence type="ECO:0000256" key="3">
    <source>
        <dbReference type="ARBA" id="ARBA00022782"/>
    </source>
</evidence>
<evidence type="ECO:0000256" key="1">
    <source>
        <dbReference type="ARBA" id="ARBA00008956"/>
    </source>
</evidence>
<proteinExistence type="evidence at transcript level"/>